<sequence length="230" mass="25066">MLADVNAGSNCYRERVAKDRGTASASAEAEVSAPAVGQVVGRNLAQLRAQWGQTQQEAANVLRADGLAWTAANIASIESGRRESMDIAALTLLAGSYEVPLSRLFAGEGNMRLSADAVVDLSDYREWLDGQSRLSITLSGSAVRRWANSLPGETVSFQADAELAARLGLRPEDVYTAAEKLWGRNLHQERDRRMAEMGEMTPTQRRTRRGHITRQLAKELAPHLPPSSHS</sequence>
<comment type="caution">
    <text evidence="1">The sequence shown here is derived from an EMBL/GenBank/DDBJ whole genome shotgun (WGS) entry which is preliminary data.</text>
</comment>
<dbReference type="Gene3D" id="1.10.260.40">
    <property type="entry name" value="lambda repressor-like DNA-binding domains"/>
    <property type="match status" value="1"/>
</dbReference>
<dbReference type="GO" id="GO:0003677">
    <property type="term" value="F:DNA binding"/>
    <property type="evidence" value="ECO:0007669"/>
    <property type="project" value="InterPro"/>
</dbReference>
<gene>
    <name evidence="1" type="ORF">GCM10010126_19260</name>
</gene>
<evidence type="ECO:0000313" key="2">
    <source>
        <dbReference type="Proteomes" id="UP000627984"/>
    </source>
</evidence>
<accession>A0AA37F3Q1</accession>
<protein>
    <submittedName>
        <fullName evidence="1">Uncharacterized protein</fullName>
    </submittedName>
</protein>
<evidence type="ECO:0000313" key="1">
    <source>
        <dbReference type="EMBL" id="GGK59854.1"/>
    </source>
</evidence>
<dbReference type="Proteomes" id="UP000627984">
    <property type="component" value="Unassembled WGS sequence"/>
</dbReference>
<organism evidence="1 2">
    <name type="scientific">Planomonospora parontospora</name>
    <dbReference type="NCBI Taxonomy" id="58119"/>
    <lineage>
        <taxon>Bacteria</taxon>
        <taxon>Bacillati</taxon>
        <taxon>Actinomycetota</taxon>
        <taxon>Actinomycetes</taxon>
        <taxon>Streptosporangiales</taxon>
        <taxon>Streptosporangiaceae</taxon>
        <taxon>Planomonospora</taxon>
    </lineage>
</organism>
<dbReference type="SUPFAM" id="SSF47413">
    <property type="entry name" value="lambda repressor-like DNA-binding domains"/>
    <property type="match status" value="1"/>
</dbReference>
<dbReference type="AlphaFoldDB" id="A0AA37F3Q1"/>
<dbReference type="InterPro" id="IPR010982">
    <property type="entry name" value="Lambda_DNA-bd_dom_sf"/>
</dbReference>
<dbReference type="EMBL" id="BMQD01000005">
    <property type="protein sequence ID" value="GGK59854.1"/>
    <property type="molecule type" value="Genomic_DNA"/>
</dbReference>
<reference evidence="1" key="1">
    <citation type="journal article" date="2014" name="Int. J. Syst. Evol. Microbiol.">
        <title>Complete genome sequence of Corynebacterium casei LMG S-19264T (=DSM 44701T), isolated from a smear-ripened cheese.</title>
        <authorList>
            <consortium name="US DOE Joint Genome Institute (JGI-PGF)"/>
            <person name="Walter F."/>
            <person name="Albersmeier A."/>
            <person name="Kalinowski J."/>
            <person name="Ruckert C."/>
        </authorList>
    </citation>
    <scope>NUCLEOTIDE SEQUENCE</scope>
    <source>
        <strain evidence="1">JCM 3093</strain>
    </source>
</reference>
<proteinExistence type="predicted"/>
<reference evidence="1" key="2">
    <citation type="submission" date="2022-09" db="EMBL/GenBank/DDBJ databases">
        <authorList>
            <person name="Sun Q."/>
            <person name="Ohkuma M."/>
        </authorList>
    </citation>
    <scope>NUCLEOTIDE SEQUENCE</scope>
    <source>
        <strain evidence="1">JCM 3093</strain>
    </source>
</reference>
<name>A0AA37F3Q1_9ACTN</name>